<keyword evidence="1" id="KW-0732">Signal</keyword>
<dbReference type="AlphaFoldDB" id="E8LP30"/>
<dbReference type="EMBL" id="AEVS01000008">
    <property type="protein sequence ID" value="EGA67492.1"/>
    <property type="molecule type" value="Genomic_DNA"/>
</dbReference>
<comment type="caution">
    <text evidence="3">The sequence shown here is derived from an EMBL/GenBank/DDBJ whole genome shotgun (WGS) entry which is preliminary data.</text>
</comment>
<sequence>MKYLLYAISLLAFTFKAYANPTYIIDETVSTVSFATIKKQYVLEPAVITGIEGAIDQTGTLTAEIPISSLDSGIQVRDERLRKLFFNAEMYPLITVSAKVPANVLQSDKFIAQLAVPFSITVMDTTKDMSTKVNLVKMGDTIAVSTSQPIVINAAEFNIPNENLSQLAATVGNIPISTTVPVSFSLVLNK</sequence>
<evidence type="ECO:0000313" key="4">
    <source>
        <dbReference type="Proteomes" id="UP000004371"/>
    </source>
</evidence>
<dbReference type="OrthoDB" id="9793816at2"/>
<dbReference type="SUPFAM" id="SSF101874">
    <property type="entry name" value="YceI-like"/>
    <property type="match status" value="1"/>
</dbReference>
<dbReference type="Pfam" id="PF04264">
    <property type="entry name" value="YceI"/>
    <property type="match status" value="1"/>
</dbReference>
<keyword evidence="4" id="KW-1185">Reference proteome</keyword>
<feature type="chain" id="PRO_5003224256" description="Lipid/polyisoprenoid-binding YceI-like domain-containing protein" evidence="1">
    <location>
        <begin position="20"/>
        <end position="190"/>
    </location>
</feature>
<dbReference type="PANTHER" id="PTHR34406">
    <property type="entry name" value="PROTEIN YCEI"/>
    <property type="match status" value="1"/>
</dbReference>
<proteinExistence type="predicted"/>
<evidence type="ECO:0000256" key="1">
    <source>
        <dbReference type="SAM" id="SignalP"/>
    </source>
</evidence>
<dbReference type="eggNOG" id="COG2353">
    <property type="taxonomic scope" value="Bacteria"/>
</dbReference>
<dbReference type="InterPro" id="IPR007372">
    <property type="entry name" value="Lipid/polyisoprenoid-bd_YceI"/>
</dbReference>
<dbReference type="InterPro" id="IPR036761">
    <property type="entry name" value="TTHA0802/YceI-like_sf"/>
</dbReference>
<protein>
    <recommendedName>
        <fullName evidence="2">Lipid/polyisoprenoid-binding YceI-like domain-containing protein</fullName>
    </recommendedName>
</protein>
<dbReference type="Gene3D" id="2.40.128.110">
    <property type="entry name" value="Lipid/polyisoprenoid-binding, YceI-like"/>
    <property type="match status" value="1"/>
</dbReference>
<accession>E8LP30</accession>
<feature type="signal peptide" evidence="1">
    <location>
        <begin position="1"/>
        <end position="19"/>
    </location>
</feature>
<dbReference type="RefSeq" id="WP_006877592.1">
    <property type="nucleotide sequence ID" value="NZ_AEVS01000008.1"/>
</dbReference>
<dbReference type="PANTHER" id="PTHR34406:SF1">
    <property type="entry name" value="PROTEIN YCEI"/>
    <property type="match status" value="1"/>
</dbReference>
<evidence type="ECO:0000259" key="2">
    <source>
        <dbReference type="SMART" id="SM00867"/>
    </source>
</evidence>
<dbReference type="Proteomes" id="UP000004371">
    <property type="component" value="Unassembled WGS sequence"/>
</dbReference>
<gene>
    <name evidence="3" type="ORF">VIBR0546_12677</name>
</gene>
<reference evidence="3 4" key="1">
    <citation type="journal article" date="2012" name="Int. J. Syst. Evol. Microbiol.">
        <title>Vibrio caribbeanicus sp. nov., isolated from the marine sponge Scleritoderma cyanea.</title>
        <authorList>
            <person name="Hoffmann M."/>
            <person name="Monday S.R."/>
            <person name="Allard M.W."/>
            <person name="Strain E.A."/>
            <person name="Whittaker P."/>
            <person name="Naum M."/>
            <person name="McCarthy P.J."/>
            <person name="Lopez J.V."/>
            <person name="Fischer M."/>
            <person name="Brown E.W."/>
        </authorList>
    </citation>
    <scope>NUCLEOTIDE SEQUENCE [LARGE SCALE GENOMIC DNA]</scope>
    <source>
        <strain evidence="3 4">LMG 20546</strain>
    </source>
</reference>
<name>E8LP30_9VIBR</name>
<feature type="domain" description="Lipid/polyisoprenoid-binding YceI-like" evidence="2">
    <location>
        <begin position="22"/>
        <end position="189"/>
    </location>
</feature>
<dbReference type="SMART" id="SM00867">
    <property type="entry name" value="YceI"/>
    <property type="match status" value="1"/>
</dbReference>
<dbReference type="STRING" id="945543.VIBR0546_12677"/>
<organism evidence="3 4">
    <name type="scientific">Vibrio brasiliensis LMG 20546</name>
    <dbReference type="NCBI Taxonomy" id="945543"/>
    <lineage>
        <taxon>Bacteria</taxon>
        <taxon>Pseudomonadati</taxon>
        <taxon>Pseudomonadota</taxon>
        <taxon>Gammaproteobacteria</taxon>
        <taxon>Vibrionales</taxon>
        <taxon>Vibrionaceae</taxon>
        <taxon>Vibrio</taxon>
        <taxon>Vibrio oreintalis group</taxon>
    </lineage>
</organism>
<evidence type="ECO:0000313" key="3">
    <source>
        <dbReference type="EMBL" id="EGA67492.1"/>
    </source>
</evidence>